<feature type="compositionally biased region" description="Low complexity" evidence="1">
    <location>
        <begin position="575"/>
        <end position="595"/>
    </location>
</feature>
<dbReference type="Gene3D" id="1.10.10.60">
    <property type="entry name" value="Homeodomain-like"/>
    <property type="match status" value="1"/>
</dbReference>
<dbReference type="Proteomes" id="UP001489004">
    <property type="component" value="Unassembled WGS sequence"/>
</dbReference>
<dbReference type="InterPro" id="IPR009057">
    <property type="entry name" value="Homeodomain-like_sf"/>
</dbReference>
<comment type="caution">
    <text evidence="3">The sequence shown here is derived from an EMBL/GenBank/DDBJ whole genome shotgun (WGS) entry which is preliminary data.</text>
</comment>
<dbReference type="CDD" id="cd00167">
    <property type="entry name" value="SANT"/>
    <property type="match status" value="1"/>
</dbReference>
<feature type="region of interest" description="Disordered" evidence="1">
    <location>
        <begin position="89"/>
        <end position="115"/>
    </location>
</feature>
<evidence type="ECO:0000313" key="3">
    <source>
        <dbReference type="EMBL" id="KAK9814636.1"/>
    </source>
</evidence>
<accession>A0AAW1Q1P3</accession>
<feature type="region of interest" description="Disordered" evidence="1">
    <location>
        <begin position="492"/>
        <end position="527"/>
    </location>
</feature>
<dbReference type="InterPro" id="IPR011990">
    <property type="entry name" value="TPR-like_helical_dom_sf"/>
</dbReference>
<dbReference type="EMBL" id="JALJOR010000007">
    <property type="protein sequence ID" value="KAK9814636.1"/>
    <property type="molecule type" value="Genomic_DNA"/>
</dbReference>
<feature type="domain" description="Myb-like" evidence="2">
    <location>
        <begin position="711"/>
        <end position="760"/>
    </location>
</feature>
<protein>
    <recommendedName>
        <fullName evidence="2">Myb-like domain-containing protein</fullName>
    </recommendedName>
</protein>
<keyword evidence="4" id="KW-1185">Reference proteome</keyword>
<dbReference type="Gene3D" id="1.25.40.10">
    <property type="entry name" value="Tetratricopeptide repeat domain"/>
    <property type="match status" value="1"/>
</dbReference>
<evidence type="ECO:0000259" key="2">
    <source>
        <dbReference type="PROSITE" id="PS50090"/>
    </source>
</evidence>
<evidence type="ECO:0000313" key="4">
    <source>
        <dbReference type="Proteomes" id="UP001489004"/>
    </source>
</evidence>
<reference evidence="3 4" key="1">
    <citation type="journal article" date="2024" name="Nat. Commun.">
        <title>Phylogenomics reveals the evolutionary origins of lichenization in chlorophyte algae.</title>
        <authorList>
            <person name="Puginier C."/>
            <person name="Libourel C."/>
            <person name="Otte J."/>
            <person name="Skaloud P."/>
            <person name="Haon M."/>
            <person name="Grisel S."/>
            <person name="Petersen M."/>
            <person name="Berrin J.G."/>
            <person name="Delaux P.M."/>
            <person name="Dal Grande F."/>
            <person name="Keller J."/>
        </authorList>
    </citation>
    <scope>NUCLEOTIDE SEQUENCE [LARGE SCALE GENOMIC DNA]</scope>
    <source>
        <strain evidence="3 4">SAG 2043</strain>
    </source>
</reference>
<evidence type="ECO:0000256" key="1">
    <source>
        <dbReference type="SAM" id="MobiDB-lite"/>
    </source>
</evidence>
<feature type="compositionally biased region" description="Low complexity" evidence="1">
    <location>
        <begin position="92"/>
        <end position="115"/>
    </location>
</feature>
<dbReference type="PROSITE" id="PS50090">
    <property type="entry name" value="MYB_LIKE"/>
    <property type="match status" value="1"/>
</dbReference>
<dbReference type="AlphaFoldDB" id="A0AAW1Q1P3"/>
<sequence length="776" mass="82919">MAADPSATAGASEQGKAPRNGSIRYYVLGADKPYVALELLEQALIGGTSTPAPFAGGKLRGVQLHVQALALLAARLLAVGEKDAGMQLLEPGGRATTSTDATGTGRAASAGGAALTGKQPKGRAITYYVVDAQGTDKLHIGLELLHRAVCERNGLGPRHGSKSIRLPSASTADHILRACCDSKDAGLLLKAASTAENLGICHVELHTETIAMLAARLFAIGHVDDGLRLLNVCAGQQATAQHSFEAADGYAARISGRPDLQQALADAHVIHQQLRATGGLPDIDFQSTYMLLAATCGEPATVDMLWKELQRVGLALNAAAYHAIILCRSETSSAWAASLLTDMRKAVPKLDQASSCHLLFATLHARQIHAGSAIWAQMAEQGVQPSWLAYAAYLTALLQAGKHAAPFEILARLGERFRAARDEVGGATLPPGEELMAPNPPWPLHLPSSADLASLFQHLICRVVSMPVIPSRRRHVLRELIKEMGRSRLLSSASTGSSVDQLRADVGNTRRLHSPGSERAGGTPAHDVEQHDLDASALSATGNHEAGQWRAFDSLLTTLGRTSFAAGDAREAGMSAAAAGKGSAGRPQAQQTWQTDQKKKQLQWPGAIVNLEVCSVLAGGLVAKGHAAHAFEVYSCHRQARGQVSASLLHIMMWAAINSPLDTRRRNIVRIAEDMQRGFPAASQPFWPMPMHNAIWDAFESGPGKQPRKWWTFEELDVLTKLVKQNGARDWKAVLEKGQAQGVFKGRKAADICGKWHSWTSNGVPTLHSEHVVDRD</sequence>
<dbReference type="SUPFAM" id="SSF46689">
    <property type="entry name" value="Homeodomain-like"/>
    <property type="match status" value="1"/>
</dbReference>
<proteinExistence type="predicted"/>
<name>A0AAW1Q1P3_9CHLO</name>
<organism evidence="3 4">
    <name type="scientific">[Myrmecia] bisecta</name>
    <dbReference type="NCBI Taxonomy" id="41462"/>
    <lineage>
        <taxon>Eukaryota</taxon>
        <taxon>Viridiplantae</taxon>
        <taxon>Chlorophyta</taxon>
        <taxon>core chlorophytes</taxon>
        <taxon>Trebouxiophyceae</taxon>
        <taxon>Trebouxiales</taxon>
        <taxon>Trebouxiaceae</taxon>
        <taxon>Myrmecia</taxon>
    </lineage>
</organism>
<feature type="region of interest" description="Disordered" evidence="1">
    <location>
        <begin position="575"/>
        <end position="598"/>
    </location>
</feature>
<dbReference type="InterPro" id="IPR001005">
    <property type="entry name" value="SANT/Myb"/>
</dbReference>
<gene>
    <name evidence="3" type="ORF">WJX72_009088</name>
</gene>